<gene>
    <name evidence="2" type="ORF">PK98_11760</name>
</gene>
<evidence type="ECO:0008006" key="4">
    <source>
        <dbReference type="Google" id="ProtNLM"/>
    </source>
</evidence>
<proteinExistence type="predicted"/>
<dbReference type="RefSeq" id="WP_039097088.1">
    <property type="nucleotide sequence ID" value="NZ_JTDN01000002.1"/>
</dbReference>
<name>A0A0B2BY81_9SPHN</name>
<evidence type="ECO:0000313" key="3">
    <source>
        <dbReference type="Proteomes" id="UP000030988"/>
    </source>
</evidence>
<organism evidence="2 3">
    <name type="scientific">Croceibacterium mercuriale</name>
    <dbReference type="NCBI Taxonomy" id="1572751"/>
    <lineage>
        <taxon>Bacteria</taxon>
        <taxon>Pseudomonadati</taxon>
        <taxon>Pseudomonadota</taxon>
        <taxon>Alphaproteobacteria</taxon>
        <taxon>Sphingomonadales</taxon>
        <taxon>Erythrobacteraceae</taxon>
        <taxon>Croceibacterium</taxon>
    </lineage>
</organism>
<evidence type="ECO:0000256" key="1">
    <source>
        <dbReference type="SAM" id="MobiDB-lite"/>
    </source>
</evidence>
<comment type="caution">
    <text evidence="2">The sequence shown here is derived from an EMBL/GenBank/DDBJ whole genome shotgun (WGS) entry which is preliminary data.</text>
</comment>
<evidence type="ECO:0000313" key="2">
    <source>
        <dbReference type="EMBL" id="KHL24636.1"/>
    </source>
</evidence>
<feature type="region of interest" description="Disordered" evidence="1">
    <location>
        <begin position="52"/>
        <end position="72"/>
    </location>
</feature>
<dbReference type="EMBL" id="JTDN01000002">
    <property type="protein sequence ID" value="KHL24636.1"/>
    <property type="molecule type" value="Genomic_DNA"/>
</dbReference>
<dbReference type="STRING" id="1572751.PK98_11760"/>
<sequence>MDDESPLLRGPRHPLGHASQLAGEPLDTYSQDELTARITALEAEIARVRAHADRAADHRRLAESIFSQRRED</sequence>
<protein>
    <recommendedName>
        <fullName evidence="4">DUF1192 domain-containing protein</fullName>
    </recommendedName>
</protein>
<dbReference type="Pfam" id="PF06698">
    <property type="entry name" value="DUF1192"/>
    <property type="match status" value="1"/>
</dbReference>
<dbReference type="AlphaFoldDB" id="A0A0B2BY81"/>
<dbReference type="Proteomes" id="UP000030988">
    <property type="component" value="Unassembled WGS sequence"/>
</dbReference>
<accession>A0A0B2BY81</accession>
<dbReference type="InterPro" id="IPR009579">
    <property type="entry name" value="DUF1192"/>
</dbReference>
<dbReference type="OrthoDB" id="7173908at2"/>
<keyword evidence="3" id="KW-1185">Reference proteome</keyword>
<feature type="region of interest" description="Disordered" evidence="1">
    <location>
        <begin position="1"/>
        <end position="28"/>
    </location>
</feature>
<reference evidence="2 3" key="1">
    <citation type="submission" date="2014-11" db="EMBL/GenBank/DDBJ databases">
        <title>Draft genome sequence of Kirrobacter mercurialis.</title>
        <authorList>
            <person name="Coil D.A."/>
            <person name="Eisen J.A."/>
        </authorList>
    </citation>
    <scope>NUCLEOTIDE SEQUENCE [LARGE SCALE GENOMIC DNA]</scope>
    <source>
        <strain evidence="2 3">Coronado</strain>
    </source>
</reference>